<sequence>MPNVTVIENPVNSALLTLECIVIESGNYSLEIIDVLGNVHILKEWNVNVNDGNQFRFSIPTDNYGNGNYIVVMTTPSAKYNTRFLILKY</sequence>
<name>A0A645H8E6_9ZZZZ</name>
<proteinExistence type="predicted"/>
<comment type="caution">
    <text evidence="1">The sequence shown here is derived from an EMBL/GenBank/DDBJ whole genome shotgun (WGS) entry which is preliminary data.</text>
</comment>
<dbReference type="EMBL" id="VSSQ01087991">
    <property type="protein sequence ID" value="MPN34776.1"/>
    <property type="molecule type" value="Genomic_DNA"/>
</dbReference>
<accession>A0A645H8E6</accession>
<gene>
    <name evidence="1" type="ORF">SDC9_182270</name>
</gene>
<evidence type="ECO:0000313" key="1">
    <source>
        <dbReference type="EMBL" id="MPN34776.1"/>
    </source>
</evidence>
<reference evidence="1" key="1">
    <citation type="submission" date="2019-08" db="EMBL/GenBank/DDBJ databases">
        <authorList>
            <person name="Kucharzyk K."/>
            <person name="Murdoch R.W."/>
            <person name="Higgins S."/>
            <person name="Loffler F."/>
        </authorList>
    </citation>
    <scope>NUCLEOTIDE SEQUENCE</scope>
</reference>
<dbReference type="NCBIfam" id="TIGR04183">
    <property type="entry name" value="Por_Secre_tail"/>
    <property type="match status" value="1"/>
</dbReference>
<dbReference type="InterPro" id="IPR026444">
    <property type="entry name" value="Secre_tail"/>
</dbReference>
<evidence type="ECO:0008006" key="2">
    <source>
        <dbReference type="Google" id="ProtNLM"/>
    </source>
</evidence>
<organism evidence="1">
    <name type="scientific">bioreactor metagenome</name>
    <dbReference type="NCBI Taxonomy" id="1076179"/>
    <lineage>
        <taxon>unclassified sequences</taxon>
        <taxon>metagenomes</taxon>
        <taxon>ecological metagenomes</taxon>
    </lineage>
</organism>
<dbReference type="AlphaFoldDB" id="A0A645H8E6"/>
<protein>
    <recommendedName>
        <fullName evidence="2">Secretion system C-terminal sorting domain-containing protein</fullName>
    </recommendedName>
</protein>